<evidence type="ECO:0000313" key="1">
    <source>
        <dbReference type="EMBL" id="AIK67744.1"/>
    </source>
</evidence>
<dbReference type="RefSeq" id="YP_009198241.1">
    <property type="nucleotide sequence ID" value="NC_028794.1"/>
</dbReference>
<sequence>MITDTIVELEGVNGEFFNLTTGDQGVFLATDVEGCFYDPPVKVVVEEPGNYPGARYLNHRILKRDIVFGVQILNDAKSGPKSWLSRDSEWRKAWKFNRDCKIYVTTPDSGTRYLKVRLFQSPKVEMKTDPRGNQINLTVMNCVAYDPFWYEDDKIFSAKTKTDTRFDPTFFDIPGQWPWERLPKETLKIRVGREQGGLNPTDEYIAPKWTVPGSTEKIPEFPWPFPPGIPIPWERAPFTQFIIPDYSFEDPEFENRRLKLPGLIYGENCIIDTDRREEQISSESGSEVWARMNGVRFRNMIPPYTEEREFVIEASGCAPGQVVTLRLPRPWTRCWGLE</sequence>
<dbReference type="Proteomes" id="UP000207645">
    <property type="component" value="Segment"/>
</dbReference>
<evidence type="ECO:0000313" key="2">
    <source>
        <dbReference type="Proteomes" id="UP000207645"/>
    </source>
</evidence>
<dbReference type="EMBL" id="KM197169">
    <property type="protein sequence ID" value="AIK67744.1"/>
    <property type="molecule type" value="Genomic_DNA"/>
</dbReference>
<dbReference type="KEGG" id="vg:26625383"/>
<name>A0A076YM87_9CAUD</name>
<dbReference type="OrthoDB" id="2201at10239"/>
<accession>A0A076YM87</accession>
<dbReference type="GeneID" id="26625383"/>
<organism evidence="1 2">
    <name type="scientific">Mycobacterium phage Piro94</name>
    <dbReference type="NCBI Taxonomy" id="1527520"/>
    <lineage>
        <taxon>Viruses</taxon>
        <taxon>Duplodnaviria</taxon>
        <taxon>Heunggongvirae</taxon>
        <taxon>Uroviricota</taxon>
        <taxon>Caudoviricetes</taxon>
        <taxon>Turbidovirus</taxon>
        <taxon>Turbidovirus piro94</taxon>
    </lineage>
</organism>
<protein>
    <submittedName>
        <fullName evidence="1">Minor tail subunit</fullName>
    </submittedName>
</protein>
<gene>
    <name evidence="1" type="ORF">PBI_PIRO94_28</name>
</gene>
<reference evidence="1 2" key="1">
    <citation type="submission" date="2014-07" db="EMBL/GenBank/DDBJ databases">
        <authorList>
            <person name="Edwards J.M."/>
            <person name="Maric E."/>
            <person name="Piro B.S."/>
            <person name="Zarchy R.E."/>
            <person name="Bollivar D.W."/>
            <person name="Anders K.R."/>
            <person name="Braun M.A."/>
            <person name="Delesalle V.A."/>
            <person name="Hughes L.E."/>
            <person name="Ware V.C."/>
            <person name="Bradley K.W."/>
            <person name="Barker L.P."/>
            <person name="Asai D.J."/>
            <person name="Bowman C.A."/>
            <person name="Russell D.A."/>
            <person name="Pope W.H."/>
            <person name="Jacobs-Sera D."/>
            <person name="Hendrix R.W."/>
            <person name="Hatfull G.F."/>
        </authorList>
    </citation>
    <scope>NUCLEOTIDE SEQUENCE [LARGE SCALE GENOMIC DNA]</scope>
</reference>
<proteinExistence type="predicted"/>
<keyword evidence="2" id="KW-1185">Reference proteome</keyword>